<dbReference type="AlphaFoldDB" id="A0A4R1RLC6"/>
<gene>
    <name evidence="1" type="ORF">EV196_103444</name>
</gene>
<dbReference type="Proteomes" id="UP000295455">
    <property type="component" value="Unassembled WGS sequence"/>
</dbReference>
<keyword evidence="2" id="KW-1185">Reference proteome</keyword>
<name>A0A4R1RLC6_9FLAO</name>
<comment type="caution">
    <text evidence="1">The sequence shown here is derived from an EMBL/GenBank/DDBJ whole genome shotgun (WGS) entry which is preliminary data.</text>
</comment>
<dbReference type="RefSeq" id="WP_132217367.1">
    <property type="nucleotide sequence ID" value="NZ_SLUP01000003.1"/>
</dbReference>
<protein>
    <submittedName>
        <fullName evidence="1">Uncharacterized protein</fullName>
    </submittedName>
</protein>
<sequence>METKLKQRENAWLALLESAIKEGVKIQVNHRFKYKNRSLGTFLVSAKSRKNTELIKKIESLGVNFKMHSNEPEHYLERYILQLSTDKKPNKQRYITRFNHYVLPKKEDLKEQTINKLNKVWKKKFGEIRKWTKPETVLDKIHQWKEFRYNEKINPEGKWIDTRKNMGKLYGWVYVRKRDKQKMSLILEHFNKKEISELQKEGF</sequence>
<proteinExistence type="predicted"/>
<accession>A0A4R1RLC6</accession>
<organism evidence="1 2">
    <name type="scientific">Mariniflexile fucanivorans</name>
    <dbReference type="NCBI Taxonomy" id="264023"/>
    <lineage>
        <taxon>Bacteria</taxon>
        <taxon>Pseudomonadati</taxon>
        <taxon>Bacteroidota</taxon>
        <taxon>Flavobacteriia</taxon>
        <taxon>Flavobacteriales</taxon>
        <taxon>Flavobacteriaceae</taxon>
        <taxon>Mariniflexile</taxon>
    </lineage>
</organism>
<reference evidence="1 2" key="1">
    <citation type="submission" date="2019-03" db="EMBL/GenBank/DDBJ databases">
        <title>Genomic Encyclopedia of Type Strains, Phase IV (KMG-IV): sequencing the most valuable type-strain genomes for metagenomic binning, comparative biology and taxonomic classification.</title>
        <authorList>
            <person name="Goeker M."/>
        </authorList>
    </citation>
    <scope>NUCLEOTIDE SEQUENCE [LARGE SCALE GENOMIC DNA]</scope>
    <source>
        <strain evidence="1 2">DSM 18792</strain>
    </source>
</reference>
<evidence type="ECO:0000313" key="1">
    <source>
        <dbReference type="EMBL" id="TCL67021.1"/>
    </source>
</evidence>
<evidence type="ECO:0000313" key="2">
    <source>
        <dbReference type="Proteomes" id="UP000295455"/>
    </source>
</evidence>
<dbReference type="EMBL" id="SLUP01000003">
    <property type="protein sequence ID" value="TCL67021.1"/>
    <property type="molecule type" value="Genomic_DNA"/>
</dbReference>
<dbReference type="OrthoDB" id="7056491at2"/>